<evidence type="ECO:0000313" key="3">
    <source>
        <dbReference type="Proteomes" id="UP000184356"/>
    </source>
</evidence>
<feature type="compositionally biased region" description="Basic and acidic residues" evidence="1">
    <location>
        <begin position="7"/>
        <end position="17"/>
    </location>
</feature>
<dbReference type="VEuPathDB" id="FungiDB:ASPSYDRAFT_30997"/>
<dbReference type="RefSeq" id="XP_040703997.1">
    <property type="nucleotide sequence ID" value="XM_040844828.1"/>
</dbReference>
<proteinExistence type="predicted"/>
<evidence type="ECO:0000313" key="2">
    <source>
        <dbReference type="EMBL" id="OJJ60191.1"/>
    </source>
</evidence>
<dbReference type="STRING" id="1036612.A0A1L9TLD5"/>
<feature type="region of interest" description="Disordered" evidence="1">
    <location>
        <begin position="102"/>
        <end position="126"/>
    </location>
</feature>
<evidence type="ECO:0000256" key="1">
    <source>
        <dbReference type="SAM" id="MobiDB-lite"/>
    </source>
</evidence>
<dbReference type="GeneID" id="63760901"/>
<dbReference type="OrthoDB" id="3266505at2759"/>
<feature type="region of interest" description="Disordered" evidence="1">
    <location>
        <begin position="1"/>
        <end position="35"/>
    </location>
</feature>
<reference evidence="3" key="1">
    <citation type="journal article" date="2017" name="Genome Biol.">
        <title>Comparative genomics reveals high biological diversity and specific adaptations in the industrially and medically important fungal genus Aspergillus.</title>
        <authorList>
            <person name="de Vries R.P."/>
            <person name="Riley R."/>
            <person name="Wiebenga A."/>
            <person name="Aguilar-Osorio G."/>
            <person name="Amillis S."/>
            <person name="Uchima C.A."/>
            <person name="Anderluh G."/>
            <person name="Asadollahi M."/>
            <person name="Askin M."/>
            <person name="Barry K."/>
            <person name="Battaglia E."/>
            <person name="Bayram O."/>
            <person name="Benocci T."/>
            <person name="Braus-Stromeyer S.A."/>
            <person name="Caldana C."/>
            <person name="Canovas D."/>
            <person name="Cerqueira G.C."/>
            <person name="Chen F."/>
            <person name="Chen W."/>
            <person name="Choi C."/>
            <person name="Clum A."/>
            <person name="Dos Santos R.A."/>
            <person name="Damasio A.R."/>
            <person name="Diallinas G."/>
            <person name="Emri T."/>
            <person name="Fekete E."/>
            <person name="Flipphi M."/>
            <person name="Freyberg S."/>
            <person name="Gallo A."/>
            <person name="Gournas C."/>
            <person name="Habgood R."/>
            <person name="Hainaut M."/>
            <person name="Harispe M.L."/>
            <person name="Henrissat B."/>
            <person name="Hilden K.S."/>
            <person name="Hope R."/>
            <person name="Hossain A."/>
            <person name="Karabika E."/>
            <person name="Karaffa L."/>
            <person name="Karanyi Z."/>
            <person name="Krasevec N."/>
            <person name="Kuo A."/>
            <person name="Kusch H."/>
            <person name="LaButti K."/>
            <person name="Lagendijk E.L."/>
            <person name="Lapidus A."/>
            <person name="Levasseur A."/>
            <person name="Lindquist E."/>
            <person name="Lipzen A."/>
            <person name="Logrieco A.F."/>
            <person name="MacCabe A."/>
            <person name="Maekelae M.R."/>
            <person name="Malavazi I."/>
            <person name="Melin P."/>
            <person name="Meyer V."/>
            <person name="Mielnichuk N."/>
            <person name="Miskei M."/>
            <person name="Molnar A.P."/>
            <person name="Mule G."/>
            <person name="Ngan C.Y."/>
            <person name="Orejas M."/>
            <person name="Orosz E."/>
            <person name="Ouedraogo J.P."/>
            <person name="Overkamp K.M."/>
            <person name="Park H.-S."/>
            <person name="Perrone G."/>
            <person name="Piumi F."/>
            <person name="Punt P.J."/>
            <person name="Ram A.F."/>
            <person name="Ramon A."/>
            <person name="Rauscher S."/>
            <person name="Record E."/>
            <person name="Riano-Pachon D.M."/>
            <person name="Robert V."/>
            <person name="Roehrig J."/>
            <person name="Ruller R."/>
            <person name="Salamov A."/>
            <person name="Salih N.S."/>
            <person name="Samson R.A."/>
            <person name="Sandor E."/>
            <person name="Sanguinetti M."/>
            <person name="Schuetze T."/>
            <person name="Sepcic K."/>
            <person name="Shelest E."/>
            <person name="Sherlock G."/>
            <person name="Sophianopoulou V."/>
            <person name="Squina F.M."/>
            <person name="Sun H."/>
            <person name="Susca A."/>
            <person name="Todd R.B."/>
            <person name="Tsang A."/>
            <person name="Unkles S.E."/>
            <person name="van de Wiele N."/>
            <person name="van Rossen-Uffink D."/>
            <person name="Oliveira J.V."/>
            <person name="Vesth T.C."/>
            <person name="Visser J."/>
            <person name="Yu J.-H."/>
            <person name="Zhou M."/>
            <person name="Andersen M.R."/>
            <person name="Archer D.B."/>
            <person name="Baker S.E."/>
            <person name="Benoit I."/>
            <person name="Brakhage A.A."/>
            <person name="Braus G.H."/>
            <person name="Fischer R."/>
            <person name="Frisvad J.C."/>
            <person name="Goldman G.H."/>
            <person name="Houbraken J."/>
            <person name="Oakley B."/>
            <person name="Pocsi I."/>
            <person name="Scazzocchio C."/>
            <person name="Seiboth B."/>
            <person name="vanKuyk P.A."/>
            <person name="Wortman J."/>
            <person name="Dyer P.S."/>
            <person name="Grigoriev I.V."/>
        </authorList>
    </citation>
    <scope>NUCLEOTIDE SEQUENCE [LARGE SCALE GENOMIC DNA]</scope>
    <source>
        <strain evidence="3">CBS 593.65</strain>
    </source>
</reference>
<protein>
    <recommendedName>
        <fullName evidence="4">Transcription factor domain-containing protein</fullName>
    </recommendedName>
</protein>
<organism evidence="2 3">
    <name type="scientific">Aspergillus sydowii CBS 593.65</name>
    <dbReference type="NCBI Taxonomy" id="1036612"/>
    <lineage>
        <taxon>Eukaryota</taxon>
        <taxon>Fungi</taxon>
        <taxon>Dikarya</taxon>
        <taxon>Ascomycota</taxon>
        <taxon>Pezizomycotina</taxon>
        <taxon>Eurotiomycetes</taxon>
        <taxon>Eurotiomycetidae</taxon>
        <taxon>Eurotiales</taxon>
        <taxon>Aspergillaceae</taxon>
        <taxon>Aspergillus</taxon>
        <taxon>Aspergillus subgen. Nidulantes</taxon>
    </lineage>
</organism>
<evidence type="ECO:0008006" key="4">
    <source>
        <dbReference type="Google" id="ProtNLM"/>
    </source>
</evidence>
<name>A0A1L9TLD5_9EURO</name>
<sequence>MTSLAACRHDTEDHRADGNIADQGNAETAPGQCLPGSNNKTCSDRTCNGEHKDMARPTCECIIKHVENLQSQLAQYENARLRRSSSPLGPEYDARQTSISDNAALSDGEGPRCHLSPAPAGERASDLPSNDYGHLNELPSAASGTIFRLKKPDNNHKLTSGAITADASMSSSHIFGAQMHGLLHQTPVYSTANPQSPVLTNATIPATAQDLIRSWHNTQSLLRGPLTYRAESTRYSSYTLTQQHFEVREVSDHIDILFDVGLSTSPTPTPWYLKIILVFAIGKLYEGELAGESFPEQIYFKYAQGLLPSLTAATGNLSSMSHDLTELGMPTDAFGIPPAFPISLNIRTVHITGRILHSTRHHRPVIFPPRPLIDSSIIRTETTIRFRVYPECPVVNPGIARDFSRDLSRASVQLQAWHPKPVLKAVNESGICASCHAPPSHHAHYLTDHASCRTTHTDRRRDNPALALQFISRSTAPDMYGICMQTARHNPAIEKGKEHTKGSVDPFYFKAIFGFFHIDATFSAAFVMILTAIFNTACEISPILAPSPGLGDAVEILRYLSDHGNLSAIERAPEIEHIWTRLHLDDHMPSGL</sequence>
<keyword evidence="3" id="KW-1185">Reference proteome</keyword>
<dbReference type="EMBL" id="KV878585">
    <property type="protein sequence ID" value="OJJ60191.1"/>
    <property type="molecule type" value="Genomic_DNA"/>
</dbReference>
<gene>
    <name evidence="2" type="ORF">ASPSYDRAFT_30997</name>
</gene>
<dbReference type="Proteomes" id="UP000184356">
    <property type="component" value="Unassembled WGS sequence"/>
</dbReference>
<dbReference type="AlphaFoldDB" id="A0A1L9TLD5"/>
<accession>A0A1L9TLD5</accession>